<feature type="region of interest" description="Disordered" evidence="1">
    <location>
        <begin position="123"/>
        <end position="148"/>
    </location>
</feature>
<keyword evidence="3" id="KW-1185">Reference proteome</keyword>
<dbReference type="AlphaFoldDB" id="A0A6A6NZ77"/>
<dbReference type="EMBL" id="MU001682">
    <property type="protein sequence ID" value="KAF2456996.1"/>
    <property type="molecule type" value="Genomic_DNA"/>
</dbReference>
<proteinExistence type="predicted"/>
<evidence type="ECO:0008006" key="4">
    <source>
        <dbReference type="Google" id="ProtNLM"/>
    </source>
</evidence>
<sequence length="251" mass="28170">MRGKMPPRRAVEVPVYKSPADPSARAAFDDQLSDFPYNPWEYVPNRHVEPPKKTVSSDCPIPNARSEIVRRAYAADNTPYYALRIWRETGHGARLEEKNVHVFDVYDYVSRRQVEDFETRVFNEPQLGPDASASSGVAGRAGTASRADDADVGGMSIIAAAIADSEPDDESSEGEYASRVLGLGNNVESIEDDSYIGDMPYYRVVFEGDEDDREGHWVSEGELTKHLIERDEFKMLQNYWKDGIRGVSDPE</sequence>
<protein>
    <recommendedName>
        <fullName evidence="4">Chromo domain-containing protein</fullName>
    </recommendedName>
</protein>
<evidence type="ECO:0000313" key="2">
    <source>
        <dbReference type="EMBL" id="KAF2456996.1"/>
    </source>
</evidence>
<name>A0A6A6NZ77_9PEZI</name>
<accession>A0A6A6NZ77</accession>
<dbReference type="Proteomes" id="UP000799766">
    <property type="component" value="Unassembled WGS sequence"/>
</dbReference>
<feature type="compositionally biased region" description="Low complexity" evidence="1">
    <location>
        <begin position="131"/>
        <end position="145"/>
    </location>
</feature>
<evidence type="ECO:0000313" key="3">
    <source>
        <dbReference type="Proteomes" id="UP000799766"/>
    </source>
</evidence>
<reference evidence="2" key="1">
    <citation type="journal article" date="2020" name="Stud. Mycol.">
        <title>101 Dothideomycetes genomes: a test case for predicting lifestyles and emergence of pathogens.</title>
        <authorList>
            <person name="Haridas S."/>
            <person name="Albert R."/>
            <person name="Binder M."/>
            <person name="Bloem J."/>
            <person name="Labutti K."/>
            <person name="Salamov A."/>
            <person name="Andreopoulos B."/>
            <person name="Baker S."/>
            <person name="Barry K."/>
            <person name="Bills G."/>
            <person name="Bluhm B."/>
            <person name="Cannon C."/>
            <person name="Castanera R."/>
            <person name="Culley D."/>
            <person name="Daum C."/>
            <person name="Ezra D."/>
            <person name="Gonzalez J."/>
            <person name="Henrissat B."/>
            <person name="Kuo A."/>
            <person name="Liang C."/>
            <person name="Lipzen A."/>
            <person name="Lutzoni F."/>
            <person name="Magnuson J."/>
            <person name="Mondo S."/>
            <person name="Nolan M."/>
            <person name="Ohm R."/>
            <person name="Pangilinan J."/>
            <person name="Park H.-J."/>
            <person name="Ramirez L."/>
            <person name="Alfaro M."/>
            <person name="Sun H."/>
            <person name="Tritt A."/>
            <person name="Yoshinaga Y."/>
            <person name="Zwiers L.-H."/>
            <person name="Turgeon B."/>
            <person name="Goodwin S."/>
            <person name="Spatafora J."/>
            <person name="Crous P."/>
            <person name="Grigoriev I."/>
        </authorList>
    </citation>
    <scope>NUCLEOTIDE SEQUENCE</scope>
    <source>
        <strain evidence="2">ATCC 16933</strain>
    </source>
</reference>
<gene>
    <name evidence="2" type="ORF">BDY21DRAFT_346708</name>
</gene>
<organism evidence="2 3">
    <name type="scientific">Lineolata rhizophorae</name>
    <dbReference type="NCBI Taxonomy" id="578093"/>
    <lineage>
        <taxon>Eukaryota</taxon>
        <taxon>Fungi</taxon>
        <taxon>Dikarya</taxon>
        <taxon>Ascomycota</taxon>
        <taxon>Pezizomycotina</taxon>
        <taxon>Dothideomycetes</taxon>
        <taxon>Dothideomycetes incertae sedis</taxon>
        <taxon>Lineolatales</taxon>
        <taxon>Lineolataceae</taxon>
        <taxon>Lineolata</taxon>
    </lineage>
</organism>
<evidence type="ECO:0000256" key="1">
    <source>
        <dbReference type="SAM" id="MobiDB-lite"/>
    </source>
</evidence>